<feature type="region of interest" description="Disordered" evidence="1">
    <location>
        <begin position="78"/>
        <end position="101"/>
    </location>
</feature>
<reference evidence="2" key="1">
    <citation type="journal article" date="2020" name="Cell">
        <title>Large-Scale Comparative Analyses of Tick Genomes Elucidate Their Genetic Diversity and Vector Capacities.</title>
        <authorList>
            <consortium name="Tick Genome and Microbiome Consortium (TIGMIC)"/>
            <person name="Jia N."/>
            <person name="Wang J."/>
            <person name="Shi W."/>
            <person name="Du L."/>
            <person name="Sun Y."/>
            <person name="Zhan W."/>
            <person name="Jiang J.F."/>
            <person name="Wang Q."/>
            <person name="Zhang B."/>
            <person name="Ji P."/>
            <person name="Bell-Sakyi L."/>
            <person name="Cui X.M."/>
            <person name="Yuan T.T."/>
            <person name="Jiang B.G."/>
            <person name="Yang W.F."/>
            <person name="Lam T.T."/>
            <person name="Chang Q.C."/>
            <person name="Ding S.J."/>
            <person name="Wang X.J."/>
            <person name="Zhu J.G."/>
            <person name="Ruan X.D."/>
            <person name="Zhao L."/>
            <person name="Wei J.T."/>
            <person name="Ye R.Z."/>
            <person name="Que T.C."/>
            <person name="Du C.H."/>
            <person name="Zhou Y.H."/>
            <person name="Cheng J.X."/>
            <person name="Dai P.F."/>
            <person name="Guo W.B."/>
            <person name="Han X.H."/>
            <person name="Huang E.J."/>
            <person name="Li L.F."/>
            <person name="Wei W."/>
            <person name="Gao Y.C."/>
            <person name="Liu J.Z."/>
            <person name="Shao H.Z."/>
            <person name="Wang X."/>
            <person name="Wang C.C."/>
            <person name="Yang T.C."/>
            <person name="Huo Q.B."/>
            <person name="Li W."/>
            <person name="Chen H.Y."/>
            <person name="Chen S.E."/>
            <person name="Zhou L.G."/>
            <person name="Ni X.B."/>
            <person name="Tian J.H."/>
            <person name="Sheng Y."/>
            <person name="Liu T."/>
            <person name="Pan Y.S."/>
            <person name="Xia L.Y."/>
            <person name="Li J."/>
            <person name="Zhao F."/>
            <person name="Cao W.C."/>
        </authorList>
    </citation>
    <scope>NUCLEOTIDE SEQUENCE</scope>
    <source>
        <strain evidence="2">Rmic-2018</strain>
    </source>
</reference>
<evidence type="ECO:0000256" key="1">
    <source>
        <dbReference type="SAM" id="MobiDB-lite"/>
    </source>
</evidence>
<dbReference type="EMBL" id="JABSTU010005603">
    <property type="protein sequence ID" value="KAH7942604.1"/>
    <property type="molecule type" value="Genomic_DNA"/>
</dbReference>
<evidence type="ECO:0000313" key="3">
    <source>
        <dbReference type="Proteomes" id="UP000821866"/>
    </source>
</evidence>
<comment type="caution">
    <text evidence="2">The sequence shown here is derived from an EMBL/GenBank/DDBJ whole genome shotgun (WGS) entry which is preliminary data.</text>
</comment>
<protein>
    <submittedName>
        <fullName evidence="2">Uncharacterized protein</fullName>
    </submittedName>
</protein>
<dbReference type="AlphaFoldDB" id="A0A9J6CW64"/>
<gene>
    <name evidence="2" type="ORF">HPB51_028715</name>
</gene>
<proteinExistence type="predicted"/>
<sequence>MVLAFAIIHCDSPDQLDCMYADDFEPMGNVGPSDSTPGLSGVADASNNTYLRPSVPHTPWFRMIDAHRKKVVAEEASATPAATFPQREHRHRTGRPHLPRLPVEDHKKRRCENRSILNPSEHYDGCVPRCLTCGSDKHHPTIDLGCQARQRRPGPRVRRDERQLLEKPNYPPLRQHSEQLLTNNQPRRRPQDANSEGHALPRQEPTYSPGLEASAATPSSSGLASGGRLDEAPQSQLPRQQDILANPEEKKDENKKPSQLQVATGGTRRKGRMSREPSKTFQEGALDQGAVLGGSGAMCTEDLVLAWFS</sequence>
<feature type="compositionally biased region" description="Basic residues" evidence="1">
    <location>
        <begin position="88"/>
        <end position="98"/>
    </location>
</feature>
<evidence type="ECO:0000313" key="2">
    <source>
        <dbReference type="EMBL" id="KAH7942604.1"/>
    </source>
</evidence>
<dbReference type="Proteomes" id="UP000821866">
    <property type="component" value="Unassembled WGS sequence"/>
</dbReference>
<keyword evidence="3" id="KW-1185">Reference proteome</keyword>
<name>A0A9J6CW64_RHIMP</name>
<feature type="compositionally biased region" description="Basic and acidic residues" evidence="1">
    <location>
        <begin position="247"/>
        <end position="256"/>
    </location>
</feature>
<organism evidence="2 3">
    <name type="scientific">Rhipicephalus microplus</name>
    <name type="common">Cattle tick</name>
    <name type="synonym">Boophilus microplus</name>
    <dbReference type="NCBI Taxonomy" id="6941"/>
    <lineage>
        <taxon>Eukaryota</taxon>
        <taxon>Metazoa</taxon>
        <taxon>Ecdysozoa</taxon>
        <taxon>Arthropoda</taxon>
        <taxon>Chelicerata</taxon>
        <taxon>Arachnida</taxon>
        <taxon>Acari</taxon>
        <taxon>Parasitiformes</taxon>
        <taxon>Ixodida</taxon>
        <taxon>Ixodoidea</taxon>
        <taxon>Ixodidae</taxon>
        <taxon>Rhipicephalinae</taxon>
        <taxon>Rhipicephalus</taxon>
        <taxon>Boophilus</taxon>
    </lineage>
</organism>
<accession>A0A9J6CW64</accession>
<reference evidence="2" key="2">
    <citation type="submission" date="2021-09" db="EMBL/GenBank/DDBJ databases">
        <authorList>
            <person name="Jia N."/>
            <person name="Wang J."/>
            <person name="Shi W."/>
            <person name="Du L."/>
            <person name="Sun Y."/>
            <person name="Zhan W."/>
            <person name="Jiang J."/>
            <person name="Wang Q."/>
            <person name="Zhang B."/>
            <person name="Ji P."/>
            <person name="Sakyi L.B."/>
            <person name="Cui X."/>
            <person name="Yuan T."/>
            <person name="Jiang B."/>
            <person name="Yang W."/>
            <person name="Lam T.T.-Y."/>
            <person name="Chang Q."/>
            <person name="Ding S."/>
            <person name="Wang X."/>
            <person name="Zhu J."/>
            <person name="Ruan X."/>
            <person name="Zhao L."/>
            <person name="Wei J."/>
            <person name="Que T."/>
            <person name="Du C."/>
            <person name="Cheng J."/>
            <person name="Dai P."/>
            <person name="Han X."/>
            <person name="Huang E."/>
            <person name="Gao Y."/>
            <person name="Liu J."/>
            <person name="Shao H."/>
            <person name="Ye R."/>
            <person name="Li L."/>
            <person name="Wei W."/>
            <person name="Wang X."/>
            <person name="Wang C."/>
            <person name="Huo Q."/>
            <person name="Li W."/>
            <person name="Guo W."/>
            <person name="Chen H."/>
            <person name="Chen S."/>
            <person name="Zhou L."/>
            <person name="Zhou L."/>
            <person name="Ni X."/>
            <person name="Tian J."/>
            <person name="Zhou Y."/>
            <person name="Sheng Y."/>
            <person name="Liu T."/>
            <person name="Pan Y."/>
            <person name="Xia L."/>
            <person name="Li J."/>
            <person name="Zhao F."/>
            <person name="Cao W."/>
        </authorList>
    </citation>
    <scope>NUCLEOTIDE SEQUENCE</scope>
    <source>
        <strain evidence="2">Rmic-2018</strain>
        <tissue evidence="2">Larvae</tissue>
    </source>
</reference>
<feature type="region of interest" description="Disordered" evidence="1">
    <location>
        <begin position="138"/>
        <end position="286"/>
    </location>
</feature>